<proteinExistence type="predicted"/>
<sequence>MPELRSGARRRGRSPPTPVPPAVDRPLRNTRARAAAAKKPEPAGVAAGGSRRVRTRAAAPRPASAKGRQRVRSAKGRQILVEEGEGRESDRLKDVVLVEEEKRGEGLVSQPEEKRGKEMMGDESGGLSANRATRQEEEGNTNPFPDKVQVGGSPVYKVERKLGKGGFGQVFVGRRVAGGIDRAMGAGYTIKVGKAKENSAPYCVEHHDTVVEFVVLFVYHYNVADARLAQHIERGNEDGLLISCVASCSNLWAIIMDAGTGFTSQVYELSPFFLHKVVELDFLYPSEGIHRRWDSGYRITSMGATWDQAALILSVPKRKPGDETQETLRTSAFPSAHVKVHE</sequence>
<gene>
    <name evidence="2" type="ORF">B296_00017085</name>
</gene>
<feature type="region of interest" description="Disordered" evidence="1">
    <location>
        <begin position="1"/>
        <end position="150"/>
    </location>
</feature>
<dbReference type="AlphaFoldDB" id="A0A427A7W3"/>
<dbReference type="InterPro" id="IPR000719">
    <property type="entry name" value="Prot_kinase_dom"/>
</dbReference>
<comment type="caution">
    <text evidence="2">The sequence shown here is derived from an EMBL/GenBank/DDBJ whole genome shotgun (WGS) entry which is preliminary data.</text>
</comment>
<name>A0A427A7W3_ENSVE</name>
<evidence type="ECO:0000256" key="1">
    <source>
        <dbReference type="SAM" id="MobiDB-lite"/>
    </source>
</evidence>
<protein>
    <submittedName>
        <fullName evidence="2">Uncharacterized protein</fullName>
    </submittedName>
</protein>
<reference evidence="3" key="1">
    <citation type="journal article" date="2014" name="Agronomy (Basel)">
        <title>A Draft Genome Sequence for Ensete ventricosum, the Drought-Tolerant Tree Against Hunger.</title>
        <authorList>
            <person name="Harrison J."/>
            <person name="Moore K.A."/>
            <person name="Paszkiewicz K."/>
            <person name="Jones T."/>
            <person name="Grant M."/>
            <person name="Ambacheew D."/>
            <person name="Muzemil S."/>
            <person name="Studholme D.J."/>
        </authorList>
    </citation>
    <scope>NUCLEOTIDE SEQUENCE [LARGE SCALE GENOMIC DNA]</scope>
</reference>
<dbReference type="PROSITE" id="PS50011">
    <property type="entry name" value="PROTEIN_KINASE_DOM"/>
    <property type="match status" value="1"/>
</dbReference>
<organism evidence="2 3">
    <name type="scientific">Ensete ventricosum</name>
    <name type="common">Abyssinian banana</name>
    <name type="synonym">Musa ensete</name>
    <dbReference type="NCBI Taxonomy" id="4639"/>
    <lineage>
        <taxon>Eukaryota</taxon>
        <taxon>Viridiplantae</taxon>
        <taxon>Streptophyta</taxon>
        <taxon>Embryophyta</taxon>
        <taxon>Tracheophyta</taxon>
        <taxon>Spermatophyta</taxon>
        <taxon>Magnoliopsida</taxon>
        <taxon>Liliopsida</taxon>
        <taxon>Zingiberales</taxon>
        <taxon>Musaceae</taxon>
        <taxon>Ensete</taxon>
    </lineage>
</organism>
<dbReference type="GO" id="GO:0005524">
    <property type="term" value="F:ATP binding"/>
    <property type="evidence" value="ECO:0007669"/>
    <property type="project" value="InterPro"/>
</dbReference>
<feature type="compositionally biased region" description="Low complexity" evidence="1">
    <location>
        <begin position="32"/>
        <end position="65"/>
    </location>
</feature>
<dbReference type="Pfam" id="PF24289">
    <property type="entry name" value="DUF7477"/>
    <property type="match status" value="1"/>
</dbReference>
<dbReference type="InterPro" id="IPR055900">
    <property type="entry name" value="DUF7477"/>
</dbReference>
<evidence type="ECO:0000313" key="2">
    <source>
        <dbReference type="EMBL" id="RRT72238.1"/>
    </source>
</evidence>
<dbReference type="EMBL" id="AMZH03003464">
    <property type="protein sequence ID" value="RRT72238.1"/>
    <property type="molecule type" value="Genomic_DNA"/>
</dbReference>
<dbReference type="GO" id="GO:0004672">
    <property type="term" value="F:protein kinase activity"/>
    <property type="evidence" value="ECO:0007669"/>
    <property type="project" value="InterPro"/>
</dbReference>
<feature type="compositionally biased region" description="Basic and acidic residues" evidence="1">
    <location>
        <begin position="84"/>
        <end position="120"/>
    </location>
</feature>
<evidence type="ECO:0000313" key="3">
    <source>
        <dbReference type="Proteomes" id="UP000287651"/>
    </source>
</evidence>
<accession>A0A427A7W3</accession>
<dbReference type="Proteomes" id="UP000287651">
    <property type="component" value="Unassembled WGS sequence"/>
</dbReference>